<feature type="domain" description="Nephrocystin 3-like N-terminal" evidence="3">
    <location>
        <begin position="248"/>
        <end position="340"/>
    </location>
</feature>
<dbReference type="AlphaFoldDB" id="A0AAN6U7E7"/>
<feature type="domain" description="Nephrocystin 3-like N-terminal" evidence="3">
    <location>
        <begin position="213"/>
        <end position="246"/>
    </location>
</feature>
<evidence type="ECO:0000256" key="2">
    <source>
        <dbReference type="SAM" id="Coils"/>
    </source>
</evidence>
<gene>
    <name evidence="4" type="ORF">N657DRAFT_678006</name>
</gene>
<dbReference type="PANTHER" id="PTHR10039:SF16">
    <property type="entry name" value="GPI INOSITOL-DEACYLASE"/>
    <property type="match status" value="1"/>
</dbReference>
<proteinExistence type="predicted"/>
<evidence type="ECO:0000256" key="1">
    <source>
        <dbReference type="ARBA" id="ARBA00022737"/>
    </source>
</evidence>
<protein>
    <recommendedName>
        <fullName evidence="3">Nephrocystin 3-like N-terminal domain-containing protein</fullName>
    </recommendedName>
</protein>
<accession>A0AAN6U7E7</accession>
<comment type="caution">
    <text evidence="4">The sequence shown here is derived from an EMBL/GenBank/DDBJ whole genome shotgun (WGS) entry which is preliminary data.</text>
</comment>
<dbReference type="EMBL" id="MU853224">
    <property type="protein sequence ID" value="KAK4127390.1"/>
    <property type="molecule type" value="Genomic_DNA"/>
</dbReference>
<dbReference type="GeneID" id="87832799"/>
<keyword evidence="2" id="KW-0175">Coiled coil</keyword>
<evidence type="ECO:0000313" key="5">
    <source>
        <dbReference type="Proteomes" id="UP001302602"/>
    </source>
</evidence>
<dbReference type="Pfam" id="PF24883">
    <property type="entry name" value="NPHP3_N"/>
    <property type="match status" value="2"/>
</dbReference>
<dbReference type="InterPro" id="IPR056884">
    <property type="entry name" value="NPHP3-like_N"/>
</dbReference>
<evidence type="ECO:0000313" key="4">
    <source>
        <dbReference type="EMBL" id="KAK4127390.1"/>
    </source>
</evidence>
<evidence type="ECO:0000259" key="3">
    <source>
        <dbReference type="Pfam" id="PF24883"/>
    </source>
</evidence>
<dbReference type="PANTHER" id="PTHR10039">
    <property type="entry name" value="AMELOGENIN"/>
    <property type="match status" value="1"/>
</dbReference>
<keyword evidence="5" id="KW-1185">Reference proteome</keyword>
<keyword evidence="1" id="KW-0677">Repeat</keyword>
<organism evidence="4 5">
    <name type="scientific">Parathielavia appendiculata</name>
    <dbReference type="NCBI Taxonomy" id="2587402"/>
    <lineage>
        <taxon>Eukaryota</taxon>
        <taxon>Fungi</taxon>
        <taxon>Dikarya</taxon>
        <taxon>Ascomycota</taxon>
        <taxon>Pezizomycotina</taxon>
        <taxon>Sordariomycetes</taxon>
        <taxon>Sordariomycetidae</taxon>
        <taxon>Sordariales</taxon>
        <taxon>Chaetomiaceae</taxon>
        <taxon>Parathielavia</taxon>
    </lineage>
</organism>
<reference evidence="4" key="2">
    <citation type="submission" date="2023-05" db="EMBL/GenBank/DDBJ databases">
        <authorList>
            <consortium name="Lawrence Berkeley National Laboratory"/>
            <person name="Steindorff A."/>
            <person name="Hensen N."/>
            <person name="Bonometti L."/>
            <person name="Westerberg I."/>
            <person name="Brannstrom I.O."/>
            <person name="Guillou S."/>
            <person name="Cros-Aarteil S."/>
            <person name="Calhoun S."/>
            <person name="Haridas S."/>
            <person name="Kuo A."/>
            <person name="Mondo S."/>
            <person name="Pangilinan J."/>
            <person name="Riley R."/>
            <person name="Labutti K."/>
            <person name="Andreopoulos B."/>
            <person name="Lipzen A."/>
            <person name="Chen C."/>
            <person name="Yanf M."/>
            <person name="Daum C."/>
            <person name="Ng V."/>
            <person name="Clum A."/>
            <person name="Ohm R."/>
            <person name="Martin F."/>
            <person name="Silar P."/>
            <person name="Natvig D."/>
            <person name="Lalanne C."/>
            <person name="Gautier V."/>
            <person name="Ament-Velasquez S.L."/>
            <person name="Kruys A."/>
            <person name="Hutchinson M.I."/>
            <person name="Powell A.J."/>
            <person name="Barry K."/>
            <person name="Miller A.N."/>
            <person name="Grigoriev I.V."/>
            <person name="Debuchy R."/>
            <person name="Gladieux P."/>
            <person name="Thoren M.H."/>
            <person name="Johannesson H."/>
        </authorList>
    </citation>
    <scope>NUCLEOTIDE SEQUENCE</scope>
    <source>
        <strain evidence="4">CBS 731.68</strain>
    </source>
</reference>
<sequence length="346" mass="39450">MRKAQCLRHHLTPHISRHSKAAEQLHGMLGEVLDQASDTAHTVKRLTNLLSTLEILLKRLSEHKFRPNEGSSLEAIERRVDDCEELILELQHEMVKCTQAPSPGIVSGIVSGFKCGSNRALSDRAESNGRPKPPGSNLQKLDENIDELSSRLSLALQVLQQQDFGSAQDELQDTKALLELMRADQVSPEIRIWLQAPDASINYNESCKKKHPGTGLWFIRGPYFNTWLRTARSFSWIHGFAGCGKSDSSTMLRVLILQFVSQLKHQETTFSRLHPDYRGATPPDHALMDYLRQLVAKFNDVYMVLDALDESPRHKHREDLLQTLEKMRRWREPGLHLLVSRDKQDI</sequence>
<dbReference type="RefSeq" id="XP_062651161.1">
    <property type="nucleotide sequence ID" value="XM_062796031.1"/>
</dbReference>
<dbReference type="Proteomes" id="UP001302602">
    <property type="component" value="Unassembled WGS sequence"/>
</dbReference>
<feature type="coiled-coil region" evidence="2">
    <location>
        <begin position="43"/>
        <end position="93"/>
    </location>
</feature>
<reference evidence="4" key="1">
    <citation type="journal article" date="2023" name="Mol. Phylogenet. Evol.">
        <title>Genome-scale phylogeny and comparative genomics of the fungal order Sordariales.</title>
        <authorList>
            <person name="Hensen N."/>
            <person name="Bonometti L."/>
            <person name="Westerberg I."/>
            <person name="Brannstrom I.O."/>
            <person name="Guillou S."/>
            <person name="Cros-Aarteil S."/>
            <person name="Calhoun S."/>
            <person name="Haridas S."/>
            <person name="Kuo A."/>
            <person name="Mondo S."/>
            <person name="Pangilinan J."/>
            <person name="Riley R."/>
            <person name="LaButti K."/>
            <person name="Andreopoulos B."/>
            <person name="Lipzen A."/>
            <person name="Chen C."/>
            <person name="Yan M."/>
            <person name="Daum C."/>
            <person name="Ng V."/>
            <person name="Clum A."/>
            <person name="Steindorff A."/>
            <person name="Ohm R.A."/>
            <person name="Martin F."/>
            <person name="Silar P."/>
            <person name="Natvig D.O."/>
            <person name="Lalanne C."/>
            <person name="Gautier V."/>
            <person name="Ament-Velasquez S.L."/>
            <person name="Kruys A."/>
            <person name="Hutchinson M.I."/>
            <person name="Powell A.J."/>
            <person name="Barry K."/>
            <person name="Miller A.N."/>
            <person name="Grigoriev I.V."/>
            <person name="Debuchy R."/>
            <person name="Gladieux P."/>
            <person name="Hiltunen Thoren M."/>
            <person name="Johannesson H."/>
        </authorList>
    </citation>
    <scope>NUCLEOTIDE SEQUENCE</scope>
    <source>
        <strain evidence="4">CBS 731.68</strain>
    </source>
</reference>
<name>A0AAN6U7E7_9PEZI</name>